<feature type="region of interest" description="Disordered" evidence="2">
    <location>
        <begin position="160"/>
        <end position="184"/>
    </location>
</feature>
<proteinExistence type="predicted"/>
<dbReference type="Pfam" id="PF05065">
    <property type="entry name" value="Phage_capsid"/>
    <property type="match status" value="1"/>
</dbReference>
<dbReference type="STRING" id="119641.SAMN05421842_10159"/>
<dbReference type="Gene3D" id="3.30.2320.10">
    <property type="entry name" value="hypothetical protein PF0899 domain"/>
    <property type="match status" value="1"/>
</dbReference>
<dbReference type="Proteomes" id="UP000199263">
    <property type="component" value="Unassembled WGS sequence"/>
</dbReference>
<evidence type="ECO:0000256" key="2">
    <source>
        <dbReference type="SAM" id="MobiDB-lite"/>
    </source>
</evidence>
<reference evidence="4 5" key="1">
    <citation type="submission" date="2016-10" db="EMBL/GenBank/DDBJ databases">
        <authorList>
            <person name="de Groot N.N."/>
        </authorList>
    </citation>
    <scope>NUCLEOTIDE SEQUENCE [LARGE SCALE GENOMIC DNA]</scope>
    <source>
        <strain evidence="4 5">DSM 12992</strain>
    </source>
</reference>
<dbReference type="EMBL" id="FOMG01000001">
    <property type="protein sequence ID" value="SFC14964.1"/>
    <property type="molecule type" value="Genomic_DNA"/>
</dbReference>
<comment type="subcellular location">
    <subcellularLocation>
        <location evidence="1">Virion</location>
    </subcellularLocation>
</comment>
<name>A0A1I1GTH7_9CLOT</name>
<evidence type="ECO:0000259" key="3">
    <source>
        <dbReference type="Pfam" id="PF05065"/>
    </source>
</evidence>
<dbReference type="SUPFAM" id="SSF56563">
    <property type="entry name" value="Major capsid protein gp5"/>
    <property type="match status" value="1"/>
</dbReference>
<organism evidence="4 5">
    <name type="scientific">Clostridium uliginosum</name>
    <dbReference type="NCBI Taxonomy" id="119641"/>
    <lineage>
        <taxon>Bacteria</taxon>
        <taxon>Bacillati</taxon>
        <taxon>Bacillota</taxon>
        <taxon>Clostridia</taxon>
        <taxon>Eubacteriales</taxon>
        <taxon>Clostridiaceae</taxon>
        <taxon>Clostridium</taxon>
    </lineage>
</organism>
<protein>
    <submittedName>
        <fullName evidence="4">Phage major capsid protein, HK97 family</fullName>
    </submittedName>
</protein>
<accession>A0A1I1GTH7</accession>
<evidence type="ECO:0000256" key="1">
    <source>
        <dbReference type="ARBA" id="ARBA00004328"/>
    </source>
</evidence>
<evidence type="ECO:0000313" key="4">
    <source>
        <dbReference type="EMBL" id="SFC14964.1"/>
    </source>
</evidence>
<feature type="region of interest" description="Disordered" evidence="2">
    <location>
        <begin position="58"/>
        <end position="84"/>
    </location>
</feature>
<dbReference type="RefSeq" id="WP_242943256.1">
    <property type="nucleotide sequence ID" value="NZ_FOMG01000001.1"/>
</dbReference>
<sequence>MKELQEKRNALITEMEGLVNKAKQETRAFDETELARVDEIKKEIKGIDVTIKAEEEMRSFEKVEDKQEERKDNDKVEEKRSQNEIDNEELRAIFTGEIKPIKPIKQETRADAMNTQIDNKGGIVVNKELTGEIIKQLVDRSDVMKFFNNTSIAGSCRIPKKAGSGTATWEDEQLKPNPDSKSTTPTLDILELGQNRLYRESALTQQMLNTQEIDLKAFVLDDISETMDDAIEDAIFNGDGVKKPTGLIAGIKVANKISLATRATISFDDIKKCKGKLKREAQKGASWFMAQDTFTALDLIKDAEGRYILQPDITGASGYTMLGLPIVITDAIPTMDVTGAKTVIVLANPKAYHTNIQKTLALYVYDDSTYKRAGLVGYGSDIYLDGKVKDDQMVACIVNKATA</sequence>
<feature type="domain" description="Phage capsid-like C-terminal" evidence="3">
    <location>
        <begin position="121"/>
        <end position="394"/>
    </location>
</feature>
<gene>
    <name evidence="4" type="ORF">SAMN05421842_10159</name>
</gene>
<keyword evidence="5" id="KW-1185">Reference proteome</keyword>
<dbReference type="NCBIfam" id="TIGR01554">
    <property type="entry name" value="major_cap_HK97"/>
    <property type="match status" value="1"/>
</dbReference>
<evidence type="ECO:0000313" key="5">
    <source>
        <dbReference type="Proteomes" id="UP000199263"/>
    </source>
</evidence>
<dbReference type="AlphaFoldDB" id="A0A1I1GTH7"/>
<dbReference type="InterPro" id="IPR054612">
    <property type="entry name" value="Phage_capsid-like_C"/>
</dbReference>
<dbReference type="InterPro" id="IPR024455">
    <property type="entry name" value="Phage_capsid"/>
</dbReference>
<dbReference type="Gene3D" id="3.30.2400.10">
    <property type="entry name" value="Major capsid protein gp5"/>
    <property type="match status" value="1"/>
</dbReference>